<dbReference type="EMBL" id="JAIZAY010000021">
    <property type="protein sequence ID" value="KAJ8021943.1"/>
    <property type="molecule type" value="Genomic_DNA"/>
</dbReference>
<comment type="caution">
    <text evidence="1">The sequence shown here is derived from an EMBL/GenBank/DDBJ whole genome shotgun (WGS) entry which is preliminary data.</text>
</comment>
<proteinExistence type="predicted"/>
<organism evidence="1 2">
    <name type="scientific">Holothuria leucospilota</name>
    <name type="common">Black long sea cucumber</name>
    <name type="synonym">Mertensiothuria leucospilota</name>
    <dbReference type="NCBI Taxonomy" id="206669"/>
    <lineage>
        <taxon>Eukaryota</taxon>
        <taxon>Metazoa</taxon>
        <taxon>Echinodermata</taxon>
        <taxon>Eleutherozoa</taxon>
        <taxon>Echinozoa</taxon>
        <taxon>Holothuroidea</taxon>
        <taxon>Aspidochirotacea</taxon>
        <taxon>Aspidochirotida</taxon>
        <taxon>Holothuriidae</taxon>
        <taxon>Holothuria</taxon>
    </lineage>
</organism>
<evidence type="ECO:0000313" key="2">
    <source>
        <dbReference type="Proteomes" id="UP001152320"/>
    </source>
</evidence>
<accession>A0A9Q0YFZ6</accession>
<name>A0A9Q0YFZ6_HOLLE</name>
<sequence length="114" mass="12672">MGVFTEGHDDSEVRIVSAATVSVRTAAIFRKELQYGNIKEHFRTDSQVVLGYKQMQQNGSTPLWGTESSKSLMGANRNNGTMFPASTTQLNLLHWDLNAENLKKCGMALCFSEK</sequence>
<reference evidence="1" key="1">
    <citation type="submission" date="2021-10" db="EMBL/GenBank/DDBJ databases">
        <title>Tropical sea cucumber genome reveals ecological adaptation and Cuvierian tubules defense mechanism.</title>
        <authorList>
            <person name="Chen T."/>
        </authorList>
    </citation>
    <scope>NUCLEOTIDE SEQUENCE</scope>
    <source>
        <strain evidence="1">Nanhai2018</strain>
        <tissue evidence="1">Muscle</tissue>
    </source>
</reference>
<keyword evidence="2" id="KW-1185">Reference proteome</keyword>
<evidence type="ECO:0000313" key="1">
    <source>
        <dbReference type="EMBL" id="KAJ8021943.1"/>
    </source>
</evidence>
<protein>
    <submittedName>
        <fullName evidence="1">Uncharacterized protein</fullName>
    </submittedName>
</protein>
<dbReference type="Proteomes" id="UP001152320">
    <property type="component" value="Chromosome 21"/>
</dbReference>
<dbReference type="AlphaFoldDB" id="A0A9Q0YFZ6"/>
<gene>
    <name evidence="1" type="ORF">HOLleu_39289</name>
</gene>